<feature type="non-terminal residue" evidence="2">
    <location>
        <position position="137"/>
    </location>
</feature>
<comment type="caution">
    <text evidence="2">The sequence shown here is derived from an EMBL/GenBank/DDBJ whole genome shotgun (WGS) entry which is preliminary data.</text>
</comment>
<sequence length="137" mass="14471">MELETELGIDSIKRVEILSEVQAMLNVEAKDVDALSRTRTVGEVVDAMKAEIAGGSAPAPAAAAPAAAAPAVSNELLEKAETVVMEVLAAKTGYETDMIESDMELETELGIDSIKRVEILSEVQAMLNVEAKDVDAL</sequence>
<dbReference type="InParanoid" id="A0A2R5GVU2"/>
<organism evidence="2 3">
    <name type="scientific">Hondaea fermentalgiana</name>
    <dbReference type="NCBI Taxonomy" id="2315210"/>
    <lineage>
        <taxon>Eukaryota</taxon>
        <taxon>Sar</taxon>
        <taxon>Stramenopiles</taxon>
        <taxon>Bigyra</taxon>
        <taxon>Labyrinthulomycetes</taxon>
        <taxon>Thraustochytrida</taxon>
        <taxon>Thraustochytriidae</taxon>
        <taxon>Hondaea</taxon>
    </lineage>
</organism>
<name>A0A2R5GVU2_9STRA</name>
<dbReference type="InterPro" id="IPR009081">
    <property type="entry name" value="PP-bd_ACP"/>
</dbReference>
<evidence type="ECO:0000313" key="2">
    <source>
        <dbReference type="EMBL" id="GBG34962.1"/>
    </source>
</evidence>
<feature type="domain" description="Carrier" evidence="1">
    <location>
        <begin position="71"/>
        <end position="137"/>
    </location>
</feature>
<feature type="domain" description="Carrier" evidence="1">
    <location>
        <begin position="1"/>
        <end position="52"/>
    </location>
</feature>
<dbReference type="Pfam" id="PF00550">
    <property type="entry name" value="PP-binding"/>
    <property type="match status" value="2"/>
</dbReference>
<dbReference type="Gene3D" id="1.10.1200.10">
    <property type="entry name" value="ACP-like"/>
    <property type="match status" value="2"/>
</dbReference>
<dbReference type="Proteomes" id="UP000241890">
    <property type="component" value="Unassembled WGS sequence"/>
</dbReference>
<dbReference type="InterPro" id="IPR036736">
    <property type="entry name" value="ACP-like_sf"/>
</dbReference>
<dbReference type="EMBL" id="BEYU01000237">
    <property type="protein sequence ID" value="GBG34962.1"/>
    <property type="molecule type" value="Genomic_DNA"/>
</dbReference>
<accession>A0A2R5GVU2</accession>
<proteinExistence type="predicted"/>
<evidence type="ECO:0000313" key="3">
    <source>
        <dbReference type="Proteomes" id="UP000241890"/>
    </source>
</evidence>
<gene>
    <name evidence="2" type="ORF">FCC1311_111852</name>
</gene>
<dbReference type="SUPFAM" id="SSF47336">
    <property type="entry name" value="ACP-like"/>
    <property type="match status" value="2"/>
</dbReference>
<keyword evidence="3" id="KW-1185">Reference proteome</keyword>
<evidence type="ECO:0000259" key="1">
    <source>
        <dbReference type="PROSITE" id="PS50075"/>
    </source>
</evidence>
<dbReference type="AlphaFoldDB" id="A0A2R5GVU2"/>
<dbReference type="PROSITE" id="PS50075">
    <property type="entry name" value="CARRIER"/>
    <property type="match status" value="2"/>
</dbReference>
<reference evidence="2 3" key="1">
    <citation type="submission" date="2017-12" db="EMBL/GenBank/DDBJ databases">
        <title>Sequencing, de novo assembly and annotation of complete genome of a new Thraustochytrid species, strain FCC1311.</title>
        <authorList>
            <person name="Sedici K."/>
            <person name="Godart F."/>
            <person name="Aiese Cigliano R."/>
            <person name="Sanseverino W."/>
            <person name="Barakat M."/>
            <person name="Ortet P."/>
            <person name="Marechal E."/>
            <person name="Cagnac O."/>
            <person name="Amato A."/>
        </authorList>
    </citation>
    <scope>NUCLEOTIDE SEQUENCE [LARGE SCALE GENOMIC DNA]</scope>
</reference>
<protein>
    <recommendedName>
        <fullName evidence="1">Carrier domain-containing protein</fullName>
    </recommendedName>
</protein>